<organism evidence="2 3">
    <name type="scientific">Achromobacter piechaudii ATCC 43553</name>
    <dbReference type="NCBI Taxonomy" id="742159"/>
    <lineage>
        <taxon>Bacteria</taxon>
        <taxon>Pseudomonadati</taxon>
        <taxon>Pseudomonadota</taxon>
        <taxon>Betaproteobacteria</taxon>
        <taxon>Burkholderiales</taxon>
        <taxon>Alcaligenaceae</taxon>
        <taxon>Achromobacter</taxon>
    </lineage>
</organism>
<comment type="caution">
    <text evidence="2">The sequence shown here is derived from an EMBL/GenBank/DDBJ whole genome shotgun (WGS) entry which is preliminary data.</text>
</comment>
<gene>
    <name evidence="2" type="ORF">HMPREF0004_1350</name>
</gene>
<dbReference type="GO" id="GO:0006260">
    <property type="term" value="P:DNA replication"/>
    <property type="evidence" value="ECO:0007669"/>
    <property type="project" value="InterPro"/>
</dbReference>
<sequence>MESETLARRIEFDCCPPKVLQKHNFFGHADLRSYTYKIFRQQLDALKISPTDEVDQEWAAGQVGLTEIHLTANFWSPPIQPLIIDAIDENNRTGKVRDRDTCISLGYGPQGRSVHHTASVYSKYDQLRKEWKAPGPRQKDLLALASRSIRVELKLHHQGLRERGLQYVSRWSEVDVDALFFELLSRHNIITSVQRLLTEDEELLLAPNLRRAYVLWLNGENLDMHFSRTTVWSYARKVKDLVGIDMTADRRPQALPHADSATIFARDNIVPIPNWAYGSPYYSPPLENEGCY</sequence>
<name>D4X7A3_9BURK</name>
<feature type="domain" description="Replication-associated protein G2P N-terminal" evidence="1">
    <location>
        <begin position="7"/>
        <end position="172"/>
    </location>
</feature>
<proteinExistence type="predicted"/>
<dbReference type="EMBL" id="ADMS01000031">
    <property type="protein sequence ID" value="EFF77309.1"/>
    <property type="molecule type" value="Genomic_DNA"/>
</dbReference>
<dbReference type="AlphaFoldDB" id="D4X7A3"/>
<reference evidence="3" key="1">
    <citation type="submission" date="2010-03" db="EMBL/GenBank/DDBJ databases">
        <title>Complete sequence of Mobiluncus curtisii ATCC 43063.</title>
        <authorList>
            <person name="Muzny D."/>
            <person name="Qin X."/>
            <person name="Deng J."/>
            <person name="Jiang H."/>
            <person name="Liu Y."/>
            <person name="Qu J."/>
            <person name="Song X.-Z."/>
            <person name="Zhang L."/>
            <person name="Thornton R."/>
            <person name="Coyle M."/>
            <person name="Francisco L."/>
            <person name="Jackson L."/>
            <person name="Javaid M."/>
            <person name="Korchina V."/>
            <person name="Kovar C."/>
            <person name="Mata R."/>
            <person name="Mathew T."/>
            <person name="Ngo R."/>
            <person name="Nguyen L."/>
            <person name="Nguyen N."/>
            <person name="Okwuonu G."/>
            <person name="Ongeri F."/>
            <person name="Pham C."/>
            <person name="Simmons D."/>
            <person name="Wilczek-Boney K."/>
            <person name="Hale W."/>
            <person name="Jakkamsetti A."/>
            <person name="Pham P."/>
            <person name="Ruth R."/>
            <person name="San Lucas F."/>
            <person name="Warren J."/>
            <person name="Zhang J."/>
            <person name="Zhao Z."/>
            <person name="Zhou C."/>
            <person name="Zhu D."/>
            <person name="Lee S."/>
            <person name="Bess C."/>
            <person name="Blankenburg K."/>
            <person name="Forbes L."/>
            <person name="Fu Q."/>
            <person name="Gubbala S."/>
            <person name="Hirani K."/>
            <person name="Jayaseelan J.C."/>
            <person name="Lara F."/>
            <person name="Munidasa M."/>
            <person name="Palculict T."/>
            <person name="Patil S."/>
            <person name="Pu L.-L."/>
            <person name="Saada N."/>
            <person name="Tang L."/>
            <person name="Weissenberger G."/>
            <person name="Zhu Y."/>
            <person name="Hemphill L."/>
            <person name="Shang Y."/>
            <person name="Youmans B."/>
            <person name="Ayvaz T."/>
            <person name="Ross M."/>
            <person name="Santibanez J."/>
            <person name="Aqrawi P."/>
            <person name="Gross S."/>
            <person name="Joshi V."/>
            <person name="Fowler G."/>
            <person name="Nazareth L."/>
            <person name="Reid J."/>
            <person name="Worley K."/>
            <person name="Petrosino J."/>
            <person name="Highlander S."/>
            <person name="Gibbs R."/>
            <person name="Gibbs R."/>
        </authorList>
    </citation>
    <scope>NUCLEOTIDE SEQUENCE [LARGE SCALE GENOMIC DNA]</scope>
    <source>
        <strain evidence="3">ATCC 43553</strain>
    </source>
</reference>
<dbReference type="HOGENOM" id="CLU_058381_0_0_4"/>
<dbReference type="InterPro" id="IPR022686">
    <property type="entry name" value="G2P_N"/>
</dbReference>
<dbReference type="Proteomes" id="UP000004510">
    <property type="component" value="Unassembled WGS sequence"/>
</dbReference>
<evidence type="ECO:0000313" key="2">
    <source>
        <dbReference type="EMBL" id="EFF77309.1"/>
    </source>
</evidence>
<evidence type="ECO:0000313" key="3">
    <source>
        <dbReference type="Proteomes" id="UP000004510"/>
    </source>
</evidence>
<evidence type="ECO:0000259" key="1">
    <source>
        <dbReference type="Pfam" id="PF05144"/>
    </source>
</evidence>
<dbReference type="Pfam" id="PF05144">
    <property type="entry name" value="Phage_CRI"/>
    <property type="match status" value="1"/>
</dbReference>
<accession>D4X7A3</accession>
<protein>
    <recommendedName>
        <fullName evidence="1">Replication-associated protein G2P N-terminal domain-containing protein</fullName>
    </recommendedName>
</protein>